<organism evidence="2 3">
    <name type="scientific">Beta vulgaris subsp. vulgaris</name>
    <name type="common">Beet</name>
    <dbReference type="NCBI Taxonomy" id="3555"/>
    <lineage>
        <taxon>Eukaryota</taxon>
        <taxon>Viridiplantae</taxon>
        <taxon>Streptophyta</taxon>
        <taxon>Embryophyta</taxon>
        <taxon>Tracheophyta</taxon>
        <taxon>Spermatophyta</taxon>
        <taxon>Magnoliopsida</taxon>
        <taxon>eudicotyledons</taxon>
        <taxon>Gunneridae</taxon>
        <taxon>Pentapetalae</taxon>
        <taxon>Caryophyllales</taxon>
        <taxon>Chenopodiaceae</taxon>
        <taxon>Betoideae</taxon>
        <taxon>Beta</taxon>
    </lineage>
</organism>
<feature type="non-terminal residue" evidence="2">
    <location>
        <position position="1"/>
    </location>
</feature>
<gene>
    <name evidence="2" type="ORF">BVRB_032920</name>
</gene>
<keyword evidence="3" id="KW-1185">Reference proteome</keyword>
<feature type="transmembrane region" description="Helical" evidence="1">
    <location>
        <begin position="83"/>
        <end position="106"/>
    </location>
</feature>
<evidence type="ECO:0000313" key="3">
    <source>
        <dbReference type="Proteomes" id="UP000035740"/>
    </source>
</evidence>
<dbReference type="EMBL" id="KQ104474">
    <property type="protein sequence ID" value="KMS93295.1"/>
    <property type="molecule type" value="Genomic_DNA"/>
</dbReference>
<feature type="transmembrane region" description="Helical" evidence="1">
    <location>
        <begin position="60"/>
        <end position="77"/>
    </location>
</feature>
<feature type="non-terminal residue" evidence="2">
    <location>
        <position position="219"/>
    </location>
</feature>
<keyword evidence="1" id="KW-0812">Transmembrane</keyword>
<dbReference type="Proteomes" id="UP000035740">
    <property type="component" value="Unassembled WGS sequence"/>
</dbReference>
<feature type="transmembrane region" description="Helical" evidence="1">
    <location>
        <begin position="20"/>
        <end position="48"/>
    </location>
</feature>
<keyword evidence="1" id="KW-1133">Transmembrane helix</keyword>
<sequence length="219" mass="23154">TLRLASNAILLLSPPESNWPYQVALALLGSGFACKAAFLSFSYTVLPVQLFIRLARYKRGVNLVGYMSGGAVAFVLKRTGTDWSIFFIAQQIALALTLLIFVNSYMLSLRRSRIKSDVPAMESGRDLVALGRIALRNPGVLAASGWYVLTLAAFEVVNANASTLLFVVDPAADANGVVLALARLVSALVTIAFGARLHTNPKVGAVLAGTTLSAVITAG</sequence>
<feature type="transmembrane region" description="Helical" evidence="1">
    <location>
        <begin position="174"/>
        <end position="195"/>
    </location>
</feature>
<evidence type="ECO:0000313" key="2">
    <source>
        <dbReference type="EMBL" id="KMS93295.1"/>
    </source>
</evidence>
<protein>
    <submittedName>
        <fullName evidence="2">Uncharacterized protein</fullName>
    </submittedName>
</protein>
<keyword evidence="1" id="KW-0472">Membrane</keyword>
<evidence type="ECO:0000256" key="1">
    <source>
        <dbReference type="SAM" id="Phobius"/>
    </source>
</evidence>
<dbReference type="AlphaFoldDB" id="A0A0J8DRE0"/>
<feature type="transmembrane region" description="Helical" evidence="1">
    <location>
        <begin position="146"/>
        <end position="168"/>
    </location>
</feature>
<reference evidence="2 3" key="1">
    <citation type="journal article" date="2014" name="Nature">
        <title>The genome of the recently domesticated crop plant sugar beet (Beta vulgaris).</title>
        <authorList>
            <person name="Dohm J.C."/>
            <person name="Minoche A.E."/>
            <person name="Holtgrawe D."/>
            <person name="Capella-Gutierrez S."/>
            <person name="Zakrzewski F."/>
            <person name="Tafer H."/>
            <person name="Rupp O."/>
            <person name="Sorensen T.R."/>
            <person name="Stracke R."/>
            <person name="Reinhardt R."/>
            <person name="Goesmann A."/>
            <person name="Kraft T."/>
            <person name="Schulz B."/>
            <person name="Stadler P.F."/>
            <person name="Schmidt T."/>
            <person name="Gabaldon T."/>
            <person name="Lehrach H."/>
            <person name="Weisshaar B."/>
            <person name="Himmelbauer H."/>
        </authorList>
    </citation>
    <scope>NUCLEOTIDE SEQUENCE [LARGE SCALE GENOMIC DNA]</scope>
    <source>
        <tissue evidence="2">Taproot</tissue>
    </source>
</reference>
<dbReference type="Gramene" id="KMS93295">
    <property type="protein sequence ID" value="KMS93295"/>
    <property type="gene ID" value="BVRB_032920"/>
</dbReference>
<proteinExistence type="predicted"/>
<name>A0A0J8DRE0_BETVV</name>
<accession>A0A0J8DRE0</accession>